<organism evidence="2 3">
    <name type="scientific">Sphaerisporangium rufum</name>
    <dbReference type="NCBI Taxonomy" id="1381558"/>
    <lineage>
        <taxon>Bacteria</taxon>
        <taxon>Bacillati</taxon>
        <taxon>Actinomycetota</taxon>
        <taxon>Actinomycetes</taxon>
        <taxon>Streptosporangiales</taxon>
        <taxon>Streptosporangiaceae</taxon>
        <taxon>Sphaerisporangium</taxon>
    </lineage>
</organism>
<dbReference type="Proteomes" id="UP000655287">
    <property type="component" value="Unassembled WGS sequence"/>
</dbReference>
<keyword evidence="3" id="KW-1185">Reference proteome</keyword>
<sequence>MLEMPPVPLWYRGQELYGRFIARVRGMRGTGWRMVPVPANTRPALAAYRPAPGGGHVLHTLQVLTVTRGECPAPWCSRIRGSSAPSHGPPRRPAPGIGEPGHPGGVTASRTAGG</sequence>
<protein>
    <submittedName>
        <fullName evidence="2">Uncharacterized protein</fullName>
    </submittedName>
</protein>
<name>A0A919V0X8_9ACTN</name>
<evidence type="ECO:0000313" key="3">
    <source>
        <dbReference type="Proteomes" id="UP000655287"/>
    </source>
</evidence>
<accession>A0A919V0X8</accession>
<dbReference type="AlphaFoldDB" id="A0A919V0X8"/>
<proteinExistence type="predicted"/>
<comment type="caution">
    <text evidence="2">The sequence shown here is derived from an EMBL/GenBank/DDBJ whole genome shotgun (WGS) entry which is preliminary data.</text>
</comment>
<feature type="region of interest" description="Disordered" evidence="1">
    <location>
        <begin position="78"/>
        <end position="114"/>
    </location>
</feature>
<reference evidence="2" key="1">
    <citation type="submission" date="2021-01" db="EMBL/GenBank/DDBJ databases">
        <title>Whole genome shotgun sequence of Sphaerisporangium rufum NBRC 109079.</title>
        <authorList>
            <person name="Komaki H."/>
            <person name="Tamura T."/>
        </authorList>
    </citation>
    <scope>NUCLEOTIDE SEQUENCE</scope>
    <source>
        <strain evidence="2">NBRC 109079</strain>
    </source>
</reference>
<evidence type="ECO:0000313" key="2">
    <source>
        <dbReference type="EMBL" id="GII77967.1"/>
    </source>
</evidence>
<evidence type="ECO:0000256" key="1">
    <source>
        <dbReference type="SAM" id="MobiDB-lite"/>
    </source>
</evidence>
<gene>
    <name evidence="2" type="ORF">Sru01_29490</name>
</gene>
<dbReference type="EMBL" id="BOOU01000044">
    <property type="protein sequence ID" value="GII77967.1"/>
    <property type="molecule type" value="Genomic_DNA"/>
</dbReference>